<dbReference type="Proteomes" id="UP000189701">
    <property type="component" value="Unplaced"/>
</dbReference>
<name>A0A1U7VHV1_NICSY</name>
<sequence>MQDDDEPSNEVQVNNEVRIDIAENVEETQDDVNPSRKHVIDIPDSTIGIGKPRSTSMRLQTADRTMKRPLGIIGDVLVQVDKFILPTDFVILDCEVQYEVPIILGRPFLDTGKALVDVEAGEFTFRCAMKKLCSTFTSQ</sequence>
<dbReference type="InterPro" id="IPR021109">
    <property type="entry name" value="Peptidase_aspartic_dom_sf"/>
</dbReference>
<keyword evidence="1" id="KW-1185">Reference proteome</keyword>
<dbReference type="PANTHER" id="PTHR33067:SF9">
    <property type="entry name" value="RNA-DIRECTED DNA POLYMERASE"/>
    <property type="match status" value="1"/>
</dbReference>
<dbReference type="eggNOG" id="KOG0017">
    <property type="taxonomic scope" value="Eukaryota"/>
</dbReference>
<accession>A0A1U7VHV1</accession>
<dbReference type="Gene3D" id="2.40.70.10">
    <property type="entry name" value="Acid Proteases"/>
    <property type="match status" value="1"/>
</dbReference>
<dbReference type="RefSeq" id="XP_009761435.1">
    <property type="nucleotide sequence ID" value="XM_009763133.1"/>
</dbReference>
<reference evidence="2" key="2">
    <citation type="submission" date="2025-08" db="UniProtKB">
        <authorList>
            <consortium name="RefSeq"/>
        </authorList>
    </citation>
    <scope>IDENTIFICATION</scope>
    <source>
        <tissue evidence="2">Leaf</tissue>
    </source>
</reference>
<gene>
    <name evidence="2" type="primary">LOC104213601</name>
</gene>
<protein>
    <submittedName>
        <fullName evidence="2">Uncharacterized protein LOC104213601</fullName>
    </submittedName>
</protein>
<evidence type="ECO:0000313" key="2">
    <source>
        <dbReference type="RefSeq" id="XP_009761435.1"/>
    </source>
</evidence>
<dbReference type="AlphaFoldDB" id="A0A1U7VHV1"/>
<reference evidence="1" key="1">
    <citation type="journal article" date="2013" name="Genome Biol.">
        <title>Reference genomes and transcriptomes of Nicotiana sylvestris and Nicotiana tomentosiformis.</title>
        <authorList>
            <person name="Sierro N."/>
            <person name="Battey J.N."/>
            <person name="Ouadi S."/>
            <person name="Bovet L."/>
            <person name="Goepfert S."/>
            <person name="Bakaher N."/>
            <person name="Peitsch M.C."/>
            <person name="Ivanov N.V."/>
        </authorList>
    </citation>
    <scope>NUCLEOTIDE SEQUENCE [LARGE SCALE GENOMIC DNA]</scope>
</reference>
<proteinExistence type="predicted"/>
<organism evidence="1 2">
    <name type="scientific">Nicotiana sylvestris</name>
    <name type="common">Wood tobacco</name>
    <name type="synonym">South American tobacco</name>
    <dbReference type="NCBI Taxonomy" id="4096"/>
    <lineage>
        <taxon>Eukaryota</taxon>
        <taxon>Viridiplantae</taxon>
        <taxon>Streptophyta</taxon>
        <taxon>Embryophyta</taxon>
        <taxon>Tracheophyta</taxon>
        <taxon>Spermatophyta</taxon>
        <taxon>Magnoliopsida</taxon>
        <taxon>eudicotyledons</taxon>
        <taxon>Gunneridae</taxon>
        <taxon>Pentapetalae</taxon>
        <taxon>asterids</taxon>
        <taxon>lamiids</taxon>
        <taxon>Solanales</taxon>
        <taxon>Solanaceae</taxon>
        <taxon>Nicotianoideae</taxon>
        <taxon>Nicotianeae</taxon>
        <taxon>Nicotiana</taxon>
    </lineage>
</organism>
<dbReference type="PANTHER" id="PTHR33067">
    <property type="entry name" value="RNA-DIRECTED DNA POLYMERASE-RELATED"/>
    <property type="match status" value="1"/>
</dbReference>
<evidence type="ECO:0000313" key="1">
    <source>
        <dbReference type="Proteomes" id="UP000189701"/>
    </source>
</evidence>